<keyword evidence="16" id="KW-1185">Reference proteome</keyword>
<dbReference type="GO" id="GO:0050660">
    <property type="term" value="F:flavin adenine dinucleotide binding"/>
    <property type="evidence" value="ECO:0007669"/>
    <property type="project" value="InterPro"/>
</dbReference>
<dbReference type="PANTHER" id="PTHR48083:SF20">
    <property type="entry name" value="LONG-CHAIN SPECIFIC ACYL-COA DEHYDROGENASE, MITOCHONDRIAL"/>
    <property type="match status" value="1"/>
</dbReference>
<evidence type="ECO:0000256" key="2">
    <source>
        <dbReference type="ARBA" id="ARBA00005102"/>
    </source>
</evidence>
<comment type="similarity">
    <text evidence="3 11">Belongs to the acyl-CoA dehydrogenase family.</text>
</comment>
<dbReference type="InterPro" id="IPR009100">
    <property type="entry name" value="AcylCoA_DH/oxidase_NM_dom_sf"/>
</dbReference>
<evidence type="ECO:0000259" key="14">
    <source>
        <dbReference type="Pfam" id="PF02771"/>
    </source>
</evidence>
<evidence type="ECO:0000256" key="3">
    <source>
        <dbReference type="ARBA" id="ARBA00009347"/>
    </source>
</evidence>
<dbReference type="FunFam" id="1.20.140.10:FF:000001">
    <property type="entry name" value="Acyl-CoA dehydrogenase"/>
    <property type="match status" value="1"/>
</dbReference>
<gene>
    <name evidence="15" type="ORF">A6048_15810</name>
</gene>
<dbReference type="PROSITE" id="PS00072">
    <property type="entry name" value="ACYL_COA_DH_1"/>
    <property type="match status" value="1"/>
</dbReference>
<dbReference type="KEGG" id="dpc:A6048_15810"/>
<evidence type="ECO:0000256" key="7">
    <source>
        <dbReference type="ARBA" id="ARBA00037085"/>
    </source>
</evidence>
<proteinExistence type="inferred from homology"/>
<dbReference type="InterPro" id="IPR050741">
    <property type="entry name" value="Acyl-CoA_dehydrogenase"/>
</dbReference>
<keyword evidence="4 11" id="KW-0285">Flavoprotein</keyword>
<evidence type="ECO:0000256" key="5">
    <source>
        <dbReference type="ARBA" id="ARBA00022827"/>
    </source>
</evidence>
<dbReference type="Gene3D" id="1.20.140.10">
    <property type="entry name" value="Butyryl-CoA Dehydrogenase, subunit A, domain 3"/>
    <property type="match status" value="1"/>
</dbReference>
<dbReference type="SUPFAM" id="SSF47203">
    <property type="entry name" value="Acyl-CoA dehydrogenase C-terminal domain-like"/>
    <property type="match status" value="1"/>
</dbReference>
<dbReference type="InterPro" id="IPR009075">
    <property type="entry name" value="AcylCo_DH/oxidase_C"/>
</dbReference>
<dbReference type="InterPro" id="IPR006091">
    <property type="entry name" value="Acyl-CoA_Oxase/DH_mid-dom"/>
</dbReference>
<comment type="catalytic activity">
    <reaction evidence="10">
        <text>a 2,3-saturated acyl-CoA + A = a 2,3-dehydroacyl-CoA + AH2</text>
        <dbReference type="Rhea" id="RHEA:48608"/>
        <dbReference type="ChEBI" id="CHEBI:13193"/>
        <dbReference type="ChEBI" id="CHEBI:17499"/>
        <dbReference type="ChEBI" id="CHEBI:60015"/>
        <dbReference type="ChEBI" id="CHEBI:65111"/>
    </reaction>
</comment>
<dbReference type="Pfam" id="PF00441">
    <property type="entry name" value="Acyl-CoA_dh_1"/>
    <property type="match status" value="1"/>
</dbReference>
<comment type="function">
    <text evidence="7">Catalyzes the dehydrogenation at the alpha-beta position of ACP-bound acyl chains. This results in the introduction of a double bond in the lipidic chain, which is further transferred to the epsilon-amino group of lysine residue in the mycobactin core by MbtK.</text>
</comment>
<evidence type="ECO:0000256" key="8">
    <source>
        <dbReference type="ARBA" id="ARBA00040394"/>
    </source>
</evidence>
<dbReference type="Gene3D" id="1.10.540.10">
    <property type="entry name" value="Acyl-CoA dehydrogenase/oxidase, N-terminal domain"/>
    <property type="match status" value="1"/>
</dbReference>
<keyword evidence="5 11" id="KW-0274">FAD</keyword>
<evidence type="ECO:0000256" key="6">
    <source>
        <dbReference type="ARBA" id="ARBA00023002"/>
    </source>
</evidence>
<dbReference type="RefSeq" id="WP_107746825.1">
    <property type="nucleotide sequence ID" value="NZ_CP015453.1"/>
</dbReference>
<organism evidence="15 16">
    <name type="scientific">Dietzia psychralcaliphila</name>
    <dbReference type="NCBI Taxonomy" id="139021"/>
    <lineage>
        <taxon>Bacteria</taxon>
        <taxon>Bacillati</taxon>
        <taxon>Actinomycetota</taxon>
        <taxon>Actinomycetes</taxon>
        <taxon>Mycobacteriales</taxon>
        <taxon>Dietziaceae</taxon>
        <taxon>Dietzia</taxon>
    </lineage>
</organism>
<keyword evidence="6 11" id="KW-0560">Oxidoreductase</keyword>
<dbReference type="InterPro" id="IPR046373">
    <property type="entry name" value="Acyl-CoA_Oxase/DH_mid-dom_sf"/>
</dbReference>
<evidence type="ECO:0000256" key="9">
    <source>
        <dbReference type="ARBA" id="ARBA00042660"/>
    </source>
</evidence>
<evidence type="ECO:0000313" key="15">
    <source>
        <dbReference type="EMBL" id="AWH96706.1"/>
    </source>
</evidence>
<dbReference type="SUPFAM" id="SSF56645">
    <property type="entry name" value="Acyl-CoA dehydrogenase NM domain-like"/>
    <property type="match status" value="1"/>
</dbReference>
<dbReference type="PANTHER" id="PTHR48083">
    <property type="entry name" value="MEDIUM-CHAIN SPECIFIC ACYL-COA DEHYDROGENASE, MITOCHONDRIAL-RELATED"/>
    <property type="match status" value="1"/>
</dbReference>
<evidence type="ECO:0000313" key="16">
    <source>
        <dbReference type="Proteomes" id="UP000244903"/>
    </source>
</evidence>
<reference evidence="15 16" key="1">
    <citation type="submission" date="2016-04" db="EMBL/GenBank/DDBJ databases">
        <title>Complete genome sequence of the haloalkaliphilic hydrocarbon-degrading bacterium Dietzia psychralcaliphila ILA-1T, isolated from a drain of a fish product-processing plant.</title>
        <authorList>
            <person name="Zhao J."/>
            <person name="Hu B."/>
            <person name="Geng S."/>
            <person name="Nie Y."/>
            <person name="Tang Y."/>
        </authorList>
    </citation>
    <scope>NUCLEOTIDE SEQUENCE [LARGE SCALE GENOMIC DNA]</scope>
    <source>
        <strain evidence="15 16">ILA-1</strain>
    </source>
</reference>
<evidence type="ECO:0000256" key="11">
    <source>
        <dbReference type="RuleBase" id="RU362125"/>
    </source>
</evidence>
<dbReference type="Pfam" id="PF02770">
    <property type="entry name" value="Acyl-CoA_dh_M"/>
    <property type="match status" value="1"/>
</dbReference>
<name>A0AAD0JWF7_9ACTN</name>
<evidence type="ECO:0000256" key="4">
    <source>
        <dbReference type="ARBA" id="ARBA00022630"/>
    </source>
</evidence>
<dbReference type="InterPro" id="IPR013786">
    <property type="entry name" value="AcylCoA_DH/ox_N"/>
</dbReference>
<feature type="domain" description="Acyl-CoA dehydrogenase/oxidase N-terminal" evidence="14">
    <location>
        <begin position="14"/>
        <end position="125"/>
    </location>
</feature>
<evidence type="ECO:0000256" key="10">
    <source>
        <dbReference type="ARBA" id="ARBA00052546"/>
    </source>
</evidence>
<dbReference type="Proteomes" id="UP000244903">
    <property type="component" value="Chromosome"/>
</dbReference>
<feature type="domain" description="Acyl-CoA dehydrogenase/oxidase C-terminal" evidence="12">
    <location>
        <begin position="241"/>
        <end position="389"/>
    </location>
</feature>
<dbReference type="InterPro" id="IPR037069">
    <property type="entry name" value="AcylCoA_DH/ox_N_sf"/>
</dbReference>
<dbReference type="GO" id="GO:0005737">
    <property type="term" value="C:cytoplasm"/>
    <property type="evidence" value="ECO:0007669"/>
    <property type="project" value="TreeGrafter"/>
</dbReference>
<dbReference type="GO" id="GO:0003995">
    <property type="term" value="F:acyl-CoA dehydrogenase activity"/>
    <property type="evidence" value="ECO:0007669"/>
    <property type="project" value="InterPro"/>
</dbReference>
<feature type="domain" description="Acyl-CoA oxidase/dehydrogenase middle" evidence="13">
    <location>
        <begin position="129"/>
        <end position="228"/>
    </location>
</feature>
<dbReference type="InterPro" id="IPR006089">
    <property type="entry name" value="Acyl-CoA_DH_CS"/>
</dbReference>
<sequence length="389" mass="42824">MTLLFPDYRPSWETDDHRLLREHARAFFAKEMTPNQEKWARQKFVDRETWLRTGGAGLICLDVPEEFGGQGGDPGMEYLVTEELVYSGDTAFGMGVGSTITPHYVANYATDEQKQAWLPKICSGEWISAIAMTEPGAGSDLQGVRTTARREGEGPDAVYVINGSKTFISNGGSADFVVVAAKTDLDAGHRGMALFAVEADTPGFERGRVLEKMGRHGADTAELFFNDMRVPAANLLGGEEGQGFYQLMNQLPRERLAIAVDALAMAEAAVVETLAYVRERQAFGKPILEFQNTRFELATCKTSVMATRTFIDHCIQQEIAGELDAVTASMAKLQATDMLDDVVDRCLQLFGGYGYMMEYPIAQKFAAARVMRIYGGTNEIMKEVIGRAL</sequence>
<dbReference type="GO" id="GO:0033539">
    <property type="term" value="P:fatty acid beta-oxidation using acyl-CoA dehydrogenase"/>
    <property type="evidence" value="ECO:0007669"/>
    <property type="project" value="TreeGrafter"/>
</dbReference>
<comment type="pathway">
    <text evidence="2">Siderophore biosynthesis; mycobactin biosynthesis.</text>
</comment>
<evidence type="ECO:0000259" key="13">
    <source>
        <dbReference type="Pfam" id="PF02770"/>
    </source>
</evidence>
<dbReference type="InterPro" id="IPR036250">
    <property type="entry name" value="AcylCo_DH-like_C"/>
</dbReference>
<evidence type="ECO:0000256" key="1">
    <source>
        <dbReference type="ARBA" id="ARBA00001974"/>
    </source>
</evidence>
<dbReference type="FunFam" id="2.40.110.10:FF:000002">
    <property type="entry name" value="Acyl-CoA dehydrogenase fadE12"/>
    <property type="match status" value="1"/>
</dbReference>
<evidence type="ECO:0000259" key="12">
    <source>
        <dbReference type="Pfam" id="PF00441"/>
    </source>
</evidence>
<dbReference type="AlphaFoldDB" id="A0AAD0JWF7"/>
<dbReference type="Pfam" id="PF02771">
    <property type="entry name" value="Acyl-CoA_dh_N"/>
    <property type="match status" value="1"/>
</dbReference>
<accession>A0AAD0JWF7</accession>
<protein>
    <recommendedName>
        <fullName evidence="8">Acyl-[acyl-carrier-protein] dehydrogenase MbtN</fullName>
    </recommendedName>
    <alternativeName>
        <fullName evidence="9">Mycobactin synthase protein N</fullName>
    </alternativeName>
</protein>
<comment type="cofactor">
    <cofactor evidence="1 11">
        <name>FAD</name>
        <dbReference type="ChEBI" id="CHEBI:57692"/>
    </cofactor>
</comment>
<dbReference type="Gene3D" id="2.40.110.10">
    <property type="entry name" value="Butyryl-CoA Dehydrogenase, subunit A, domain 2"/>
    <property type="match status" value="1"/>
</dbReference>
<dbReference type="EMBL" id="CP015453">
    <property type="protein sequence ID" value="AWH96706.1"/>
    <property type="molecule type" value="Genomic_DNA"/>
</dbReference>